<evidence type="ECO:0000313" key="1">
    <source>
        <dbReference type="EMBL" id="KKN34383.1"/>
    </source>
</evidence>
<gene>
    <name evidence="1" type="ORF">LCGC14_0794300</name>
</gene>
<name>A0A0F9SYT4_9ZZZZ</name>
<proteinExistence type="predicted"/>
<protein>
    <submittedName>
        <fullName evidence="1">Uncharacterized protein</fullName>
    </submittedName>
</protein>
<dbReference type="EMBL" id="LAZR01002109">
    <property type="protein sequence ID" value="KKN34383.1"/>
    <property type="molecule type" value="Genomic_DNA"/>
</dbReference>
<sequence length="91" mass="10974">MKIKPCMNDMCPLDYYNKKYGNKCKDKKGCPKYIIEKSESAWDMANRLLEVIAKLPFKEQEYYICKFPYAKKYKNQDAIKKMQEIEKELKE</sequence>
<accession>A0A0F9SYT4</accession>
<dbReference type="AlphaFoldDB" id="A0A0F9SYT4"/>
<reference evidence="1" key="1">
    <citation type="journal article" date="2015" name="Nature">
        <title>Complex archaea that bridge the gap between prokaryotes and eukaryotes.</title>
        <authorList>
            <person name="Spang A."/>
            <person name="Saw J.H."/>
            <person name="Jorgensen S.L."/>
            <person name="Zaremba-Niedzwiedzka K."/>
            <person name="Martijn J."/>
            <person name="Lind A.E."/>
            <person name="van Eijk R."/>
            <person name="Schleper C."/>
            <person name="Guy L."/>
            <person name="Ettema T.J."/>
        </authorList>
    </citation>
    <scope>NUCLEOTIDE SEQUENCE</scope>
</reference>
<comment type="caution">
    <text evidence="1">The sequence shown here is derived from an EMBL/GenBank/DDBJ whole genome shotgun (WGS) entry which is preliminary data.</text>
</comment>
<organism evidence="1">
    <name type="scientific">marine sediment metagenome</name>
    <dbReference type="NCBI Taxonomy" id="412755"/>
    <lineage>
        <taxon>unclassified sequences</taxon>
        <taxon>metagenomes</taxon>
        <taxon>ecological metagenomes</taxon>
    </lineage>
</organism>